<organism evidence="1 3">
    <name type="scientific">Tribolium castaneum</name>
    <name type="common">Red flour beetle</name>
    <dbReference type="NCBI Taxonomy" id="7070"/>
    <lineage>
        <taxon>Eukaryota</taxon>
        <taxon>Metazoa</taxon>
        <taxon>Ecdysozoa</taxon>
        <taxon>Arthropoda</taxon>
        <taxon>Hexapoda</taxon>
        <taxon>Insecta</taxon>
        <taxon>Pterygota</taxon>
        <taxon>Neoptera</taxon>
        <taxon>Endopterygota</taxon>
        <taxon>Coleoptera</taxon>
        <taxon>Polyphaga</taxon>
        <taxon>Cucujiformia</taxon>
        <taxon>Tenebrionidae</taxon>
        <taxon>Tenebrionidae incertae sedis</taxon>
        <taxon>Tribolium</taxon>
    </lineage>
</organism>
<dbReference type="HOGENOM" id="CLU_2267170_0_0_1"/>
<dbReference type="EMBL" id="KQ971457">
    <property type="protein sequence ID" value="EFA13505.1"/>
    <property type="molecule type" value="Genomic_DNA"/>
</dbReference>
<proteinExistence type="predicted"/>
<dbReference type="AlphaFoldDB" id="D6WUL9"/>
<gene>
    <name evidence="1" type="primary">GLEAN_06144</name>
    <name evidence="2" type="synonym">GLEAN_00019</name>
    <name evidence="2" type="ORF">TcasGA2_TC000019</name>
    <name evidence="1" type="ORF">TcasGA2_TC006144</name>
</gene>
<protein>
    <submittedName>
        <fullName evidence="1">Uncharacterized protein</fullName>
    </submittedName>
</protein>
<name>D6WUL9_TRICA</name>
<evidence type="ECO:0000313" key="2">
    <source>
        <dbReference type="EMBL" id="EFA13505.1"/>
    </source>
</evidence>
<dbReference type="InParanoid" id="D6WUL9"/>
<evidence type="ECO:0000313" key="3">
    <source>
        <dbReference type="Proteomes" id="UP000007266"/>
    </source>
</evidence>
<dbReference type="Proteomes" id="UP000007266">
    <property type="component" value="Linkage group 8"/>
</dbReference>
<sequence length="103" mass="11858">MSSVEFKNLNKDVEMESFVSIKSIKVDEKFCVKAFKKVATKFGTKVMVDCEGFSSILPHRFTDRLNDEQIGYWNEKIKSGNIKLFMVSKGPMGNTTKIEFFEE</sequence>
<reference evidence="1 3" key="2">
    <citation type="journal article" date="2010" name="Nucleic Acids Res.">
        <title>BeetleBase in 2010: revisions to provide comprehensive genomic information for Tribolium castaneum.</title>
        <authorList>
            <person name="Kim H.S."/>
            <person name="Murphy T."/>
            <person name="Xia J."/>
            <person name="Caragea D."/>
            <person name="Park Y."/>
            <person name="Beeman R.W."/>
            <person name="Lorenzen M.D."/>
            <person name="Butcher S."/>
            <person name="Manak J.R."/>
            <person name="Brown S.J."/>
        </authorList>
    </citation>
    <scope>GENOME REANNOTATION</scope>
    <source>
        <strain evidence="1 3">Georgia GA2</strain>
    </source>
</reference>
<keyword evidence="3" id="KW-1185">Reference proteome</keyword>
<evidence type="ECO:0000313" key="1">
    <source>
        <dbReference type="EMBL" id="EFA08492.1"/>
    </source>
</evidence>
<dbReference type="EMBL" id="KQ971357">
    <property type="protein sequence ID" value="EFA08492.1"/>
    <property type="molecule type" value="Genomic_DNA"/>
</dbReference>
<accession>D6WUL9</accession>
<reference evidence="1 3" key="1">
    <citation type="journal article" date="2008" name="Nature">
        <title>The genome of the model beetle and pest Tribolium castaneum.</title>
        <authorList>
            <consortium name="Tribolium Genome Sequencing Consortium"/>
            <person name="Richards S."/>
            <person name="Gibbs R.A."/>
            <person name="Weinstock G.M."/>
            <person name="Brown S.J."/>
            <person name="Denell R."/>
            <person name="Beeman R.W."/>
            <person name="Gibbs R."/>
            <person name="Beeman R.W."/>
            <person name="Brown S.J."/>
            <person name="Bucher G."/>
            <person name="Friedrich M."/>
            <person name="Grimmelikhuijzen C.J."/>
            <person name="Klingler M."/>
            <person name="Lorenzen M."/>
            <person name="Richards S."/>
            <person name="Roth S."/>
            <person name="Schroder R."/>
            <person name="Tautz D."/>
            <person name="Zdobnov E.M."/>
            <person name="Muzny D."/>
            <person name="Gibbs R.A."/>
            <person name="Weinstock G.M."/>
            <person name="Attaway T."/>
            <person name="Bell S."/>
            <person name="Buhay C.J."/>
            <person name="Chandrabose M.N."/>
            <person name="Chavez D."/>
            <person name="Clerk-Blankenburg K.P."/>
            <person name="Cree A."/>
            <person name="Dao M."/>
            <person name="Davis C."/>
            <person name="Chacko J."/>
            <person name="Dinh H."/>
            <person name="Dugan-Rocha S."/>
            <person name="Fowler G."/>
            <person name="Garner T.T."/>
            <person name="Garnes J."/>
            <person name="Gnirke A."/>
            <person name="Hawes A."/>
            <person name="Hernandez J."/>
            <person name="Hines S."/>
            <person name="Holder M."/>
            <person name="Hume J."/>
            <person name="Jhangiani S.N."/>
            <person name="Joshi V."/>
            <person name="Khan Z.M."/>
            <person name="Jackson L."/>
            <person name="Kovar C."/>
            <person name="Kowis A."/>
            <person name="Lee S."/>
            <person name="Lewis L.R."/>
            <person name="Margolis J."/>
            <person name="Morgan M."/>
            <person name="Nazareth L.V."/>
            <person name="Nguyen N."/>
            <person name="Okwuonu G."/>
            <person name="Parker D."/>
            <person name="Richards S."/>
            <person name="Ruiz S.J."/>
            <person name="Santibanez J."/>
            <person name="Savard J."/>
            <person name="Scherer S.E."/>
            <person name="Schneider B."/>
            <person name="Sodergren E."/>
            <person name="Tautz D."/>
            <person name="Vattahil S."/>
            <person name="Villasana D."/>
            <person name="White C.S."/>
            <person name="Wright R."/>
            <person name="Park Y."/>
            <person name="Beeman R.W."/>
            <person name="Lord J."/>
            <person name="Oppert B."/>
            <person name="Lorenzen M."/>
            <person name="Brown S."/>
            <person name="Wang L."/>
            <person name="Savard J."/>
            <person name="Tautz D."/>
            <person name="Richards S."/>
            <person name="Weinstock G."/>
            <person name="Gibbs R.A."/>
            <person name="Liu Y."/>
            <person name="Worley K."/>
            <person name="Weinstock G."/>
            <person name="Elsik C.G."/>
            <person name="Reese J.T."/>
            <person name="Elhaik E."/>
            <person name="Landan G."/>
            <person name="Graur D."/>
            <person name="Arensburger P."/>
            <person name="Atkinson P."/>
            <person name="Beeman R.W."/>
            <person name="Beidler J."/>
            <person name="Brown S.J."/>
            <person name="Demuth J.P."/>
            <person name="Drury D.W."/>
            <person name="Du Y.Z."/>
            <person name="Fujiwara H."/>
            <person name="Lorenzen M."/>
            <person name="Maselli V."/>
            <person name="Osanai M."/>
            <person name="Park Y."/>
            <person name="Robertson H.M."/>
            <person name="Tu Z."/>
            <person name="Wang J.J."/>
            <person name="Wang S."/>
            <person name="Richards S."/>
            <person name="Song H."/>
            <person name="Zhang L."/>
            <person name="Sodergren E."/>
            <person name="Werner D."/>
            <person name="Stanke M."/>
            <person name="Morgenstern B."/>
            <person name="Solovyev V."/>
            <person name="Kosarev P."/>
            <person name="Brown G."/>
            <person name="Chen H.C."/>
            <person name="Ermolaeva O."/>
            <person name="Hlavina W."/>
            <person name="Kapustin Y."/>
            <person name="Kiryutin B."/>
            <person name="Kitts P."/>
            <person name="Maglott D."/>
            <person name="Pruitt K."/>
            <person name="Sapojnikov V."/>
            <person name="Souvorov A."/>
            <person name="Mackey A.J."/>
            <person name="Waterhouse R.M."/>
            <person name="Wyder S."/>
            <person name="Zdobnov E.M."/>
            <person name="Zdobnov E.M."/>
            <person name="Wyder S."/>
            <person name="Kriventseva E.V."/>
            <person name="Kadowaki T."/>
            <person name="Bork P."/>
            <person name="Aranda M."/>
            <person name="Bao R."/>
            <person name="Beermann A."/>
            <person name="Berns N."/>
            <person name="Bolognesi R."/>
            <person name="Bonneton F."/>
            <person name="Bopp D."/>
            <person name="Brown S.J."/>
            <person name="Bucher G."/>
            <person name="Butts T."/>
            <person name="Chaumot A."/>
            <person name="Denell R.E."/>
            <person name="Ferrier D.E."/>
            <person name="Friedrich M."/>
            <person name="Gordon C.M."/>
            <person name="Jindra M."/>
            <person name="Klingler M."/>
            <person name="Lan Q."/>
            <person name="Lattorff H.M."/>
            <person name="Laudet V."/>
            <person name="von Levetsow C."/>
            <person name="Liu Z."/>
            <person name="Lutz R."/>
            <person name="Lynch J.A."/>
            <person name="da Fonseca R.N."/>
            <person name="Posnien N."/>
            <person name="Reuter R."/>
            <person name="Roth S."/>
            <person name="Savard J."/>
            <person name="Schinko J.B."/>
            <person name="Schmitt C."/>
            <person name="Schoppmeier M."/>
            <person name="Schroder R."/>
            <person name="Shippy T.D."/>
            <person name="Simonnet F."/>
            <person name="Marques-Souza H."/>
            <person name="Tautz D."/>
            <person name="Tomoyasu Y."/>
            <person name="Trauner J."/>
            <person name="Van der Zee M."/>
            <person name="Vervoort M."/>
            <person name="Wittkopp N."/>
            <person name="Wimmer E.A."/>
            <person name="Yang X."/>
            <person name="Jones A.K."/>
            <person name="Sattelle D.B."/>
            <person name="Ebert P.R."/>
            <person name="Nelson D."/>
            <person name="Scott J.G."/>
            <person name="Beeman R.W."/>
            <person name="Muthukrishnan S."/>
            <person name="Kramer K.J."/>
            <person name="Arakane Y."/>
            <person name="Beeman R.W."/>
            <person name="Zhu Q."/>
            <person name="Hogenkamp D."/>
            <person name="Dixit R."/>
            <person name="Oppert B."/>
            <person name="Jiang H."/>
            <person name="Zou Z."/>
            <person name="Marshall J."/>
            <person name="Elpidina E."/>
            <person name="Vinokurov K."/>
            <person name="Oppert C."/>
            <person name="Zou Z."/>
            <person name="Evans J."/>
            <person name="Lu Z."/>
            <person name="Zhao P."/>
            <person name="Sumathipala N."/>
            <person name="Altincicek B."/>
            <person name="Vilcinskas A."/>
            <person name="Williams M."/>
            <person name="Hultmark D."/>
            <person name="Hetru C."/>
            <person name="Jiang H."/>
            <person name="Grimmelikhuijzen C.J."/>
            <person name="Hauser F."/>
            <person name="Cazzamali G."/>
            <person name="Williamson M."/>
            <person name="Park Y."/>
            <person name="Li B."/>
            <person name="Tanaka Y."/>
            <person name="Predel R."/>
            <person name="Neupert S."/>
            <person name="Schachtner J."/>
            <person name="Verleyen P."/>
            <person name="Raible F."/>
            <person name="Bork P."/>
            <person name="Friedrich M."/>
            <person name="Walden K.K."/>
            <person name="Robertson H.M."/>
            <person name="Angeli S."/>
            <person name="Foret S."/>
            <person name="Bucher G."/>
            <person name="Schuetz S."/>
            <person name="Maleszka R."/>
            <person name="Wimmer E.A."/>
            <person name="Beeman R.W."/>
            <person name="Lorenzen M."/>
            <person name="Tomoyasu Y."/>
            <person name="Miller S.C."/>
            <person name="Grossmann D."/>
            <person name="Bucher G."/>
        </authorList>
    </citation>
    <scope>NUCLEOTIDE SEQUENCE [LARGE SCALE GENOMIC DNA]</scope>
    <source>
        <strain evidence="1 3">Georgia GA2</strain>
    </source>
</reference>
<reference evidence="1" key="3">
    <citation type="submission" date="2014-11" db="EMBL/GenBank/DDBJ databases">
        <title>Tools and pipelines for BioNano data: molecule assembly pipeline and FASTA super scaffolding tool.</title>
        <authorList>
            <person name="Shelton J.M."/>
            <person name="Herndon N."/>
            <person name="Coleman C."/>
            <person name="Lu N."/>
            <person name="Brown S.J."/>
        </authorList>
    </citation>
    <scope>NUCLEOTIDE SEQUENCE</scope>
    <source>
        <strain evidence="1">Georgia GA2</strain>
    </source>
</reference>